<dbReference type="InterPro" id="IPR003607">
    <property type="entry name" value="HD/PDEase_dom"/>
</dbReference>
<protein>
    <recommendedName>
        <fullName evidence="3">HD/PDEase domain-containing protein</fullName>
    </recommendedName>
</protein>
<dbReference type="EMBL" id="FNAF01000002">
    <property type="protein sequence ID" value="SDD23143.1"/>
    <property type="molecule type" value="Genomic_DNA"/>
</dbReference>
<gene>
    <name evidence="1" type="ORF">SAMN04489866_10233</name>
</gene>
<dbReference type="STRING" id="2741.SAMN04489866_10233"/>
<evidence type="ECO:0008006" key="3">
    <source>
        <dbReference type="Google" id="ProtNLM"/>
    </source>
</evidence>
<dbReference type="Gene3D" id="1.10.3210.10">
    <property type="entry name" value="Hypothetical protein af1432"/>
    <property type="match status" value="1"/>
</dbReference>
<reference evidence="1" key="1">
    <citation type="submission" date="2016-10" db="EMBL/GenBank/DDBJ databases">
        <authorList>
            <person name="de Groot N.N."/>
        </authorList>
    </citation>
    <scope>NUCLEOTIDE SEQUENCE [LARGE SCALE GENOMIC DNA]</scope>
    <source>
        <strain evidence="1">DSM 20475</strain>
    </source>
</reference>
<dbReference type="AlphaFoldDB" id="A0A1G6T2F3"/>
<dbReference type="SUPFAM" id="SSF109604">
    <property type="entry name" value="HD-domain/PDEase-like"/>
    <property type="match status" value="1"/>
</dbReference>
<evidence type="ECO:0000313" key="2">
    <source>
        <dbReference type="Proteomes" id="UP000198995"/>
    </source>
</evidence>
<name>A0A1G6T2F3_PEPNI</name>
<sequence length="204" mass="23260">MSLVVENPSLDPASRLAAELPQPAVPLFNRFYHFLCREVHFSWTGSLHHTYRHCARVLLFTLVIGTAEQVTEGLVYDAALSAVFHDSRRQDDGYDVGHGLRAARYYRQYALAHDHPFSGPVYAAIALHDRNDALAINHFHHLPDEKDYLTVWRLLKDADALDRLRFGDAALDPRYLRTEAALNYIDKARRIVRADLRRLATGGQ</sequence>
<dbReference type="CDD" id="cd00077">
    <property type="entry name" value="HDc"/>
    <property type="match status" value="1"/>
</dbReference>
<proteinExistence type="predicted"/>
<organism evidence="1 2">
    <name type="scientific">Peptococcus niger</name>
    <dbReference type="NCBI Taxonomy" id="2741"/>
    <lineage>
        <taxon>Bacteria</taxon>
        <taxon>Bacillati</taxon>
        <taxon>Bacillota</taxon>
        <taxon>Clostridia</taxon>
        <taxon>Eubacteriales</taxon>
        <taxon>Peptococcaceae</taxon>
        <taxon>Peptococcus</taxon>
    </lineage>
</organism>
<keyword evidence="2" id="KW-1185">Reference proteome</keyword>
<dbReference type="Proteomes" id="UP000198995">
    <property type="component" value="Unassembled WGS sequence"/>
</dbReference>
<accession>A0A1G6T2F3</accession>
<dbReference type="OrthoDB" id="7069048at2"/>
<dbReference type="RefSeq" id="WP_091791063.1">
    <property type="nucleotide sequence ID" value="NZ_FNAF01000002.1"/>
</dbReference>
<evidence type="ECO:0000313" key="1">
    <source>
        <dbReference type="EMBL" id="SDD23143.1"/>
    </source>
</evidence>